<accession>A0A067RX85</accession>
<protein>
    <submittedName>
        <fullName evidence="1">Uncharacterized protein</fullName>
    </submittedName>
</protein>
<dbReference type="AlphaFoldDB" id="A0A067RX85"/>
<reference evidence="1 2" key="1">
    <citation type="journal article" date="2014" name="Nat. Commun.">
        <title>Molecular traces of alternative social organization in a termite genome.</title>
        <authorList>
            <person name="Terrapon N."/>
            <person name="Li C."/>
            <person name="Robertson H.M."/>
            <person name="Ji L."/>
            <person name="Meng X."/>
            <person name="Booth W."/>
            <person name="Chen Z."/>
            <person name="Childers C.P."/>
            <person name="Glastad K.M."/>
            <person name="Gokhale K."/>
            <person name="Gowin J."/>
            <person name="Gronenberg W."/>
            <person name="Hermansen R.A."/>
            <person name="Hu H."/>
            <person name="Hunt B.G."/>
            <person name="Huylmans A.K."/>
            <person name="Khalil S.M."/>
            <person name="Mitchell R.D."/>
            <person name="Munoz-Torres M.C."/>
            <person name="Mustard J.A."/>
            <person name="Pan H."/>
            <person name="Reese J.T."/>
            <person name="Scharf M.E."/>
            <person name="Sun F."/>
            <person name="Vogel H."/>
            <person name="Xiao J."/>
            <person name="Yang W."/>
            <person name="Yang Z."/>
            <person name="Yang Z."/>
            <person name="Zhou J."/>
            <person name="Zhu J."/>
            <person name="Brent C.S."/>
            <person name="Elsik C.G."/>
            <person name="Goodisman M.A."/>
            <person name="Liberles D.A."/>
            <person name="Roe R.M."/>
            <person name="Vargo E.L."/>
            <person name="Vilcinskas A."/>
            <person name="Wang J."/>
            <person name="Bornberg-Bauer E."/>
            <person name="Korb J."/>
            <person name="Zhang G."/>
            <person name="Liebig J."/>
        </authorList>
    </citation>
    <scope>NUCLEOTIDE SEQUENCE [LARGE SCALE GENOMIC DNA]</scope>
    <source>
        <tissue evidence="1">Whole organism</tissue>
    </source>
</reference>
<dbReference type="InParanoid" id="A0A067RX85"/>
<evidence type="ECO:0000313" key="1">
    <source>
        <dbReference type="EMBL" id="KDR24504.1"/>
    </source>
</evidence>
<sequence>MELGLSSTRITNGFICRIRKYAVKLIKSRVNTGLLMHTGPSHKRIQFLKHSLHWLRELSCLLP</sequence>
<organism evidence="1 2">
    <name type="scientific">Zootermopsis nevadensis</name>
    <name type="common">Dampwood termite</name>
    <dbReference type="NCBI Taxonomy" id="136037"/>
    <lineage>
        <taxon>Eukaryota</taxon>
        <taxon>Metazoa</taxon>
        <taxon>Ecdysozoa</taxon>
        <taxon>Arthropoda</taxon>
        <taxon>Hexapoda</taxon>
        <taxon>Insecta</taxon>
        <taxon>Pterygota</taxon>
        <taxon>Neoptera</taxon>
        <taxon>Polyneoptera</taxon>
        <taxon>Dictyoptera</taxon>
        <taxon>Blattodea</taxon>
        <taxon>Blattoidea</taxon>
        <taxon>Termitoidae</taxon>
        <taxon>Termopsidae</taxon>
        <taxon>Zootermopsis</taxon>
    </lineage>
</organism>
<evidence type="ECO:0000313" key="2">
    <source>
        <dbReference type="Proteomes" id="UP000027135"/>
    </source>
</evidence>
<proteinExistence type="predicted"/>
<gene>
    <name evidence="1" type="ORF">L798_04297</name>
</gene>
<dbReference type="Proteomes" id="UP000027135">
    <property type="component" value="Unassembled WGS sequence"/>
</dbReference>
<keyword evidence="2" id="KW-1185">Reference proteome</keyword>
<dbReference type="EMBL" id="KK852407">
    <property type="protein sequence ID" value="KDR24504.1"/>
    <property type="molecule type" value="Genomic_DNA"/>
</dbReference>
<name>A0A067RX85_ZOONE</name>